<keyword evidence="1" id="KW-0812">Transmembrane</keyword>
<evidence type="ECO:0000256" key="1">
    <source>
        <dbReference type="SAM" id="Phobius"/>
    </source>
</evidence>
<organism evidence="2 3">
    <name type="scientific">Cellvibrio fontiphilus</name>
    <dbReference type="NCBI Taxonomy" id="1815559"/>
    <lineage>
        <taxon>Bacteria</taxon>
        <taxon>Pseudomonadati</taxon>
        <taxon>Pseudomonadota</taxon>
        <taxon>Gammaproteobacteria</taxon>
        <taxon>Cellvibrionales</taxon>
        <taxon>Cellvibrionaceae</taxon>
        <taxon>Cellvibrio</taxon>
    </lineage>
</organism>
<comment type="caution">
    <text evidence="2">The sequence shown here is derived from an EMBL/GenBank/DDBJ whole genome shotgun (WGS) entry which is preliminary data.</text>
</comment>
<evidence type="ECO:0000313" key="2">
    <source>
        <dbReference type="EMBL" id="MFC3115043.1"/>
    </source>
</evidence>
<reference evidence="3" key="1">
    <citation type="journal article" date="2019" name="Int. J. Syst. Evol. Microbiol.">
        <title>The Global Catalogue of Microorganisms (GCM) 10K type strain sequencing project: providing services to taxonomists for standard genome sequencing and annotation.</title>
        <authorList>
            <consortium name="The Broad Institute Genomics Platform"/>
            <consortium name="The Broad Institute Genome Sequencing Center for Infectious Disease"/>
            <person name="Wu L."/>
            <person name="Ma J."/>
        </authorList>
    </citation>
    <scope>NUCLEOTIDE SEQUENCE [LARGE SCALE GENOMIC DNA]</scope>
    <source>
        <strain evidence="3">KCTC 52237</strain>
    </source>
</reference>
<dbReference type="EMBL" id="JBHRTF010000002">
    <property type="protein sequence ID" value="MFC3115043.1"/>
    <property type="molecule type" value="Genomic_DNA"/>
</dbReference>
<accession>A0ABV7FGN9</accession>
<gene>
    <name evidence="2" type="ORF">ACFODX_05680</name>
</gene>
<evidence type="ECO:0000313" key="3">
    <source>
        <dbReference type="Proteomes" id="UP001595555"/>
    </source>
</evidence>
<keyword evidence="1" id="KW-0472">Membrane</keyword>
<feature type="transmembrane region" description="Helical" evidence="1">
    <location>
        <begin position="57"/>
        <end position="78"/>
    </location>
</feature>
<sequence length="122" mass="13615">MTEKYQCAVCNNKFKTTDAVDGFKKGYKVGFLCPFCKSNIMETGNFSNSLSNLRFGLSYASAIILAFFAIRTDLNVFISSGETSTRLIALTGLMILATSLLCYINRSVLFKETILYTRKVTE</sequence>
<proteinExistence type="predicted"/>
<dbReference type="Proteomes" id="UP001595555">
    <property type="component" value="Unassembled WGS sequence"/>
</dbReference>
<feature type="transmembrane region" description="Helical" evidence="1">
    <location>
        <begin position="84"/>
        <end position="104"/>
    </location>
</feature>
<keyword evidence="1" id="KW-1133">Transmembrane helix</keyword>
<name>A0ABV7FGN9_9GAMM</name>
<keyword evidence="3" id="KW-1185">Reference proteome</keyword>
<protein>
    <submittedName>
        <fullName evidence="2">Uncharacterized protein</fullName>
    </submittedName>
</protein>
<dbReference type="RefSeq" id="WP_378116929.1">
    <property type="nucleotide sequence ID" value="NZ_JBHRTF010000002.1"/>
</dbReference>